<dbReference type="RefSeq" id="WP_264946249.1">
    <property type="nucleotide sequence ID" value="NZ_JAPDRA010000012.1"/>
</dbReference>
<dbReference type="Pfam" id="PF07045">
    <property type="entry name" value="DUF1330"/>
    <property type="match status" value="1"/>
</dbReference>
<dbReference type="PANTHER" id="PTHR41521:SF4">
    <property type="entry name" value="BLR0684 PROTEIN"/>
    <property type="match status" value="1"/>
</dbReference>
<keyword evidence="4" id="KW-1185">Reference proteome</keyword>
<organism evidence="3 4">
    <name type="scientific">Sphingomonas canadensis</name>
    <dbReference type="NCBI Taxonomy" id="1219257"/>
    <lineage>
        <taxon>Bacteria</taxon>
        <taxon>Pseudomonadati</taxon>
        <taxon>Pseudomonadota</taxon>
        <taxon>Alphaproteobacteria</taxon>
        <taxon>Sphingomonadales</taxon>
        <taxon>Sphingomonadaceae</taxon>
        <taxon>Sphingomonas</taxon>
    </lineage>
</organism>
<dbReference type="Gene3D" id="3.30.70.100">
    <property type="match status" value="1"/>
</dbReference>
<dbReference type="SUPFAM" id="SSF54909">
    <property type="entry name" value="Dimeric alpha+beta barrel"/>
    <property type="match status" value="1"/>
</dbReference>
<evidence type="ECO:0000313" key="4">
    <source>
        <dbReference type="Proteomes" id="UP001596977"/>
    </source>
</evidence>
<keyword evidence="1" id="KW-0732">Signal</keyword>
<feature type="domain" description="DUF1330" evidence="2">
    <location>
        <begin position="32"/>
        <end position="125"/>
    </location>
</feature>
<protein>
    <submittedName>
        <fullName evidence="3">DUF1330 domain-containing protein</fullName>
    </submittedName>
</protein>
<dbReference type="EMBL" id="JBHTJG010000012">
    <property type="protein sequence ID" value="MFD0948423.1"/>
    <property type="molecule type" value="Genomic_DNA"/>
</dbReference>
<accession>A0ABW3HDY0</accession>
<dbReference type="InterPro" id="IPR010753">
    <property type="entry name" value="DUF1330"/>
</dbReference>
<feature type="chain" id="PRO_5047422677" evidence="1">
    <location>
        <begin position="21"/>
        <end position="127"/>
    </location>
</feature>
<dbReference type="InterPro" id="IPR011008">
    <property type="entry name" value="Dimeric_a/b-barrel"/>
</dbReference>
<evidence type="ECO:0000256" key="1">
    <source>
        <dbReference type="SAM" id="SignalP"/>
    </source>
</evidence>
<dbReference type="Proteomes" id="UP001596977">
    <property type="component" value="Unassembled WGS sequence"/>
</dbReference>
<reference evidence="4" key="1">
    <citation type="journal article" date="2019" name="Int. J. Syst. Evol. Microbiol.">
        <title>The Global Catalogue of Microorganisms (GCM) 10K type strain sequencing project: providing services to taxonomists for standard genome sequencing and annotation.</title>
        <authorList>
            <consortium name="The Broad Institute Genomics Platform"/>
            <consortium name="The Broad Institute Genome Sequencing Center for Infectious Disease"/>
            <person name="Wu L."/>
            <person name="Ma J."/>
        </authorList>
    </citation>
    <scope>NUCLEOTIDE SEQUENCE [LARGE SCALE GENOMIC DNA]</scope>
    <source>
        <strain evidence="4">CCUG 62982</strain>
    </source>
</reference>
<proteinExistence type="predicted"/>
<evidence type="ECO:0000313" key="3">
    <source>
        <dbReference type="EMBL" id="MFD0948423.1"/>
    </source>
</evidence>
<gene>
    <name evidence="3" type="ORF">ACFQ1E_18945</name>
</gene>
<dbReference type="PANTHER" id="PTHR41521">
    <property type="match status" value="1"/>
</dbReference>
<comment type="caution">
    <text evidence="3">The sequence shown here is derived from an EMBL/GenBank/DDBJ whole genome shotgun (WGS) entry which is preliminary data.</text>
</comment>
<sequence>MRKAMLAGAAMAIAAAGAWAGAAWGSGQAAPKAYIVARMSIHDPAGFARYAPQVPAVLAMHGGRYLARAGRFELLEGAAAGDRAVILEFPSMDAARAFYYSPEYQAIAPIRRAATEGGSFIVEGVAP</sequence>
<feature type="signal peptide" evidence="1">
    <location>
        <begin position="1"/>
        <end position="20"/>
    </location>
</feature>
<name>A0ABW3HDY0_9SPHN</name>
<evidence type="ECO:0000259" key="2">
    <source>
        <dbReference type="Pfam" id="PF07045"/>
    </source>
</evidence>